<evidence type="ECO:0000313" key="3">
    <source>
        <dbReference type="Proteomes" id="UP001166784"/>
    </source>
</evidence>
<evidence type="ECO:0008006" key="4">
    <source>
        <dbReference type="Google" id="ProtNLM"/>
    </source>
</evidence>
<reference evidence="2" key="2">
    <citation type="journal article" date="2023" name="Int. J. Syst. Evol. Microbiol.">
        <title>Streptomyces marispadix sp. nov., isolated from marine beach sediment of the Northern Coast of Portugal.</title>
        <authorList>
            <person name="dos Santos J.D.N."/>
            <person name="Vitorino I.R."/>
            <person name="Kallscheuer N."/>
            <person name="Srivastava A."/>
            <person name="Krautwurst S."/>
            <person name="Marz M."/>
            <person name="Jogler C."/>
            <person name="Lobo Da Cunha A."/>
            <person name="Catita J."/>
            <person name="Goncalves H."/>
            <person name="Gonzalez I."/>
            <person name="Reyes F."/>
            <person name="Lage O.M."/>
        </authorList>
    </citation>
    <scope>NUCLEOTIDE SEQUENCE</scope>
    <source>
        <strain evidence="2">M600PL45_2</strain>
    </source>
</reference>
<feature type="region of interest" description="Disordered" evidence="1">
    <location>
        <begin position="287"/>
        <end position="335"/>
    </location>
</feature>
<protein>
    <recommendedName>
        <fullName evidence="4">PPE family domain-containing protein</fullName>
    </recommendedName>
</protein>
<evidence type="ECO:0000313" key="2">
    <source>
        <dbReference type="EMBL" id="MCH6160542.1"/>
    </source>
</evidence>
<feature type="compositionally biased region" description="Basic and acidic residues" evidence="1">
    <location>
        <begin position="161"/>
        <end position="174"/>
    </location>
</feature>
<keyword evidence="3" id="KW-1185">Reference proteome</keyword>
<feature type="compositionally biased region" description="Low complexity" evidence="1">
    <location>
        <begin position="393"/>
        <end position="415"/>
    </location>
</feature>
<gene>
    <name evidence="2" type="ORF">MMA15_08995</name>
</gene>
<dbReference type="SUPFAM" id="SSF140453">
    <property type="entry name" value="EsxAB dimer-like"/>
    <property type="match status" value="1"/>
</dbReference>
<sequence length="474" mass="47561">MDGGQAGIGGEYGDSGGTYYAGEVKTPFATGEDLESMKAMVVDAKPELVLNVAEEWENIHDLLVHGGGSVKGDFDRTVRNLLQHWEGEAAEAFAREAGKVSKQLGDCGTYARYIATAMRNAGERLSEIKPKIEALGKRRSFGDAVNRIGGAFSRGGGRLDPGFRGDLGERRAPDDGDPGLPAGKDDRSKAVALMVELALTYNSQTQAMNSWQMKLPPGQGGDGGDYPGEPGGVAPVSGPVSLGRRADGAVIVGAAGSGGPVVGRSVPMPEQSGSAANQAAAIRVDGISGGTANAPRPQGGEVPPRSSGITGSGVPGGGVMGGGPAPGSGVGASRGAGGAVPGGLGAGAGAVPGVSAGSGGRAMDAAAGRRPSTPSVPSARQGIGGNLDHIAQRGETGTQQGGRALHFSRGGALAGERGREGDGPLAAGALGRPVRPGGPTKYSRRTDDPYSSRTQDERGVQSERPGHHVEESDN</sequence>
<accession>A0ABS9SW99</accession>
<feature type="region of interest" description="Disordered" evidence="1">
    <location>
        <begin position="356"/>
        <end position="474"/>
    </location>
</feature>
<dbReference type="InterPro" id="IPR038332">
    <property type="entry name" value="PPE_sf"/>
</dbReference>
<feature type="region of interest" description="Disordered" evidence="1">
    <location>
        <begin position="156"/>
        <end position="185"/>
    </location>
</feature>
<feature type="compositionally biased region" description="Gly residues" evidence="1">
    <location>
        <begin position="310"/>
        <end position="335"/>
    </location>
</feature>
<proteinExistence type="predicted"/>
<dbReference type="Gene3D" id="1.20.1260.20">
    <property type="entry name" value="PPE superfamily"/>
    <property type="match status" value="1"/>
</dbReference>
<dbReference type="EMBL" id="JAKWJU010000002">
    <property type="protein sequence ID" value="MCH6160542.1"/>
    <property type="molecule type" value="Genomic_DNA"/>
</dbReference>
<feature type="compositionally biased region" description="Basic and acidic residues" evidence="1">
    <location>
        <begin position="444"/>
        <end position="474"/>
    </location>
</feature>
<feature type="compositionally biased region" description="Low complexity" evidence="1">
    <location>
        <begin position="361"/>
        <end position="370"/>
    </location>
</feature>
<name>A0ABS9SW99_9ACTN</name>
<evidence type="ECO:0000256" key="1">
    <source>
        <dbReference type="SAM" id="MobiDB-lite"/>
    </source>
</evidence>
<comment type="caution">
    <text evidence="2">The sequence shown here is derived from an EMBL/GenBank/DDBJ whole genome shotgun (WGS) entry which is preliminary data.</text>
</comment>
<reference evidence="2" key="1">
    <citation type="submission" date="2022-03" db="EMBL/GenBank/DDBJ databases">
        <authorList>
            <person name="Santos J.D.N."/>
            <person name="Kallscheuer N."/>
            <person name="Jogler C."/>
            <person name="Lage O.M."/>
        </authorList>
    </citation>
    <scope>NUCLEOTIDE SEQUENCE</scope>
    <source>
        <strain evidence="2">M600PL45_2</strain>
    </source>
</reference>
<dbReference type="RefSeq" id="WP_241058597.1">
    <property type="nucleotide sequence ID" value="NZ_JAKWJU010000002.1"/>
</dbReference>
<dbReference type="Proteomes" id="UP001166784">
    <property type="component" value="Unassembled WGS sequence"/>
</dbReference>
<organism evidence="2 3">
    <name type="scientific">Streptomyces marispadix</name>
    <dbReference type="NCBI Taxonomy" id="2922868"/>
    <lineage>
        <taxon>Bacteria</taxon>
        <taxon>Bacillati</taxon>
        <taxon>Actinomycetota</taxon>
        <taxon>Actinomycetes</taxon>
        <taxon>Kitasatosporales</taxon>
        <taxon>Streptomycetaceae</taxon>
        <taxon>Streptomyces</taxon>
    </lineage>
</organism>
<dbReference type="InterPro" id="IPR036689">
    <property type="entry name" value="ESAT-6-like_sf"/>
</dbReference>